<dbReference type="Proteomes" id="UP001596270">
    <property type="component" value="Unassembled WGS sequence"/>
</dbReference>
<dbReference type="InterPro" id="IPR036102">
    <property type="entry name" value="OsmC/Ohrsf"/>
</dbReference>
<keyword evidence="2" id="KW-1185">Reference proteome</keyword>
<dbReference type="InterPro" id="IPR015946">
    <property type="entry name" value="KH_dom-like_a/b"/>
</dbReference>
<dbReference type="PANTHER" id="PTHR34352:SF1">
    <property type="entry name" value="PROTEIN YHFA"/>
    <property type="match status" value="1"/>
</dbReference>
<gene>
    <name evidence="1" type="ORF">ACFQND_15620</name>
</gene>
<sequence length="152" mass="16015">MECTVSWTGPSATTGSRSGMTFLAETGSGHTLVMDGAPDEAKPENGGANLAPRPMETVLAGTGGCTAYDVVLILKRGRHDVRGCSVKLTSERATVDPKVFTKIHMHFLVTGKALAPSAVERAIAMSHDKYCSATIMLGKTAEITTSFEIQEA</sequence>
<dbReference type="EMBL" id="JBHSRS010000079">
    <property type="protein sequence ID" value="MFC6282654.1"/>
    <property type="molecule type" value="Genomic_DNA"/>
</dbReference>
<dbReference type="InterPro" id="IPR003718">
    <property type="entry name" value="OsmC/Ohr_fam"/>
</dbReference>
<organism evidence="1 2">
    <name type="scientific">Polaromonas aquatica</name>
    <dbReference type="NCBI Taxonomy" id="332657"/>
    <lineage>
        <taxon>Bacteria</taxon>
        <taxon>Pseudomonadati</taxon>
        <taxon>Pseudomonadota</taxon>
        <taxon>Betaproteobacteria</taxon>
        <taxon>Burkholderiales</taxon>
        <taxon>Comamonadaceae</taxon>
        <taxon>Polaromonas</taxon>
    </lineage>
</organism>
<dbReference type="RefSeq" id="WP_371434842.1">
    <property type="nucleotide sequence ID" value="NZ_JBHSRS010000079.1"/>
</dbReference>
<dbReference type="PANTHER" id="PTHR34352">
    <property type="entry name" value="PROTEIN YHFA"/>
    <property type="match status" value="1"/>
</dbReference>
<protein>
    <submittedName>
        <fullName evidence="1">OsmC family protein</fullName>
    </submittedName>
</protein>
<name>A0ABW1TYF7_9BURK</name>
<dbReference type="NCBIfam" id="NF008009">
    <property type="entry name" value="PRK10738.1"/>
    <property type="match status" value="1"/>
</dbReference>
<accession>A0ABW1TYF7</accession>
<dbReference type="Pfam" id="PF02566">
    <property type="entry name" value="OsmC"/>
    <property type="match status" value="1"/>
</dbReference>
<comment type="caution">
    <text evidence="1">The sequence shown here is derived from an EMBL/GenBank/DDBJ whole genome shotgun (WGS) entry which is preliminary data.</text>
</comment>
<dbReference type="SUPFAM" id="SSF82784">
    <property type="entry name" value="OsmC-like"/>
    <property type="match status" value="1"/>
</dbReference>
<dbReference type="Gene3D" id="3.30.300.20">
    <property type="match status" value="1"/>
</dbReference>
<dbReference type="Gene3D" id="2.20.25.10">
    <property type="match status" value="1"/>
</dbReference>
<proteinExistence type="predicted"/>
<evidence type="ECO:0000313" key="1">
    <source>
        <dbReference type="EMBL" id="MFC6282654.1"/>
    </source>
</evidence>
<reference evidence="2" key="1">
    <citation type="journal article" date="2019" name="Int. J. Syst. Evol. Microbiol.">
        <title>The Global Catalogue of Microorganisms (GCM) 10K type strain sequencing project: providing services to taxonomists for standard genome sequencing and annotation.</title>
        <authorList>
            <consortium name="The Broad Institute Genomics Platform"/>
            <consortium name="The Broad Institute Genome Sequencing Center for Infectious Disease"/>
            <person name="Wu L."/>
            <person name="Ma J."/>
        </authorList>
    </citation>
    <scope>NUCLEOTIDE SEQUENCE [LARGE SCALE GENOMIC DNA]</scope>
    <source>
        <strain evidence="2">CCUG 39402</strain>
    </source>
</reference>
<evidence type="ECO:0000313" key="2">
    <source>
        <dbReference type="Proteomes" id="UP001596270"/>
    </source>
</evidence>